<dbReference type="Proteomes" id="UP000095280">
    <property type="component" value="Unplaced"/>
</dbReference>
<feature type="compositionally biased region" description="Basic residues" evidence="1">
    <location>
        <begin position="540"/>
        <end position="556"/>
    </location>
</feature>
<feature type="region of interest" description="Disordered" evidence="1">
    <location>
        <begin position="533"/>
        <end position="562"/>
    </location>
</feature>
<keyword evidence="3" id="KW-1185">Reference proteome</keyword>
<protein>
    <submittedName>
        <fullName evidence="4">DUF4206 domain-containing protein</fullName>
    </submittedName>
</protein>
<feature type="region of interest" description="Disordered" evidence="1">
    <location>
        <begin position="996"/>
        <end position="1047"/>
    </location>
</feature>
<feature type="transmembrane region" description="Helical" evidence="2">
    <location>
        <begin position="1153"/>
        <end position="1173"/>
    </location>
</feature>
<feature type="compositionally biased region" description="Polar residues" evidence="1">
    <location>
        <begin position="167"/>
        <end position="180"/>
    </location>
</feature>
<feature type="transmembrane region" description="Helical" evidence="2">
    <location>
        <begin position="1247"/>
        <end position="1272"/>
    </location>
</feature>
<feature type="compositionally biased region" description="Low complexity" evidence="1">
    <location>
        <begin position="237"/>
        <end position="251"/>
    </location>
</feature>
<dbReference type="WBParaSite" id="maker-uti_cns_0015812-snap-gene-0.3-mRNA-1">
    <property type="protein sequence ID" value="maker-uti_cns_0015812-snap-gene-0.3-mRNA-1"/>
    <property type="gene ID" value="maker-uti_cns_0015812-snap-gene-0.3"/>
</dbReference>
<name>A0A1I8IRF3_9PLAT</name>
<feature type="region of interest" description="Disordered" evidence="1">
    <location>
        <begin position="398"/>
        <end position="431"/>
    </location>
</feature>
<feature type="transmembrane region" description="Helical" evidence="2">
    <location>
        <begin position="1343"/>
        <end position="1361"/>
    </location>
</feature>
<feature type="compositionally biased region" description="Pro residues" evidence="1">
    <location>
        <begin position="784"/>
        <end position="800"/>
    </location>
</feature>
<organism evidence="3 4">
    <name type="scientific">Macrostomum lignano</name>
    <dbReference type="NCBI Taxonomy" id="282301"/>
    <lineage>
        <taxon>Eukaryota</taxon>
        <taxon>Metazoa</taxon>
        <taxon>Spiralia</taxon>
        <taxon>Lophotrochozoa</taxon>
        <taxon>Platyhelminthes</taxon>
        <taxon>Rhabditophora</taxon>
        <taxon>Macrostomorpha</taxon>
        <taxon>Macrostomida</taxon>
        <taxon>Macrostomidae</taxon>
        <taxon>Macrostomum</taxon>
    </lineage>
</organism>
<evidence type="ECO:0000313" key="3">
    <source>
        <dbReference type="Proteomes" id="UP000095280"/>
    </source>
</evidence>
<feature type="region of interest" description="Disordered" evidence="1">
    <location>
        <begin position="103"/>
        <end position="180"/>
    </location>
</feature>
<evidence type="ECO:0000256" key="1">
    <source>
        <dbReference type="SAM" id="MobiDB-lite"/>
    </source>
</evidence>
<feature type="region of interest" description="Disordered" evidence="1">
    <location>
        <begin position="224"/>
        <end position="283"/>
    </location>
</feature>
<feature type="compositionally biased region" description="Low complexity" evidence="1">
    <location>
        <begin position="712"/>
        <end position="731"/>
    </location>
</feature>
<accession>A0A1I8IRF3</accession>
<reference evidence="4" key="1">
    <citation type="submission" date="2016-11" db="UniProtKB">
        <authorList>
            <consortium name="WormBaseParasite"/>
        </authorList>
    </citation>
    <scope>IDENTIFICATION</scope>
</reference>
<feature type="region of interest" description="Disordered" evidence="1">
    <location>
        <begin position="761"/>
        <end position="803"/>
    </location>
</feature>
<feature type="region of interest" description="Disordered" evidence="1">
    <location>
        <begin position="646"/>
        <end position="731"/>
    </location>
</feature>
<feature type="compositionally biased region" description="Basic and acidic residues" evidence="1">
    <location>
        <begin position="398"/>
        <end position="407"/>
    </location>
</feature>
<evidence type="ECO:0000256" key="2">
    <source>
        <dbReference type="SAM" id="Phobius"/>
    </source>
</evidence>
<keyword evidence="2" id="KW-0472">Membrane</keyword>
<sequence length="1362" mass="145994">SEAHLKLFQHAICPGKSETKFKESIKLTVQNWSLELLSFVGPAALPVLLGLLTHLLLQHLDSCFPWLLASPTTQQAVKVIPILVAVLSQKFLNFELKPLTPPKFSDPQPQSAAHSLASCDRPPASACESADVNDSTIRRTRLDFPSIHPNSNILDRPAQPNLLNPALQPTESPNGSCSSDRPLLQVTQILTLPPGFLEQLARAAARGEGRAEGEAAELIADANVPAANDPGNPTASQQQQQQQQQQPQQQPVTVNAGTPPGTPPSPGSHGGPSGGSGSGSGDGAMTCKYDYPMLGQQLRVKHELSISLNANTECQIFQAMPARRCHGNQPTQQRRRAAAELRRGAAPLEQLRGGRRGCLCQTAAPRPPEPLGQPLDGGAAAAAAGCRLWRRLPWTRQQRDVGADDTRRRQRRRRRIEQRQRQRYRRHGGQPLLQAANAAAAVPSAATARVRGDARRLQLRPRRLRRRQRFVGEDFGAGGGGDCRRPVAPMAEPWEVTAGLENCSLKADWLSGKTAANGAEARFDEAADLMKLQMGSGRRQPSHGRKSSRCRSRRSRLPSQIRQQVQRVAAGTLLAHRRLLEAAASLVEDPGSVSGSGLQGPSTQPQLPVGLAASSTILGTVISVGVRFGHRVAAAVDVIDNGDGGGLSWGGQQQDGQQAEAALHPDRRQAADGRSSATPAAVGGAQQQPAPDGPQRAGEQKLQREEAERQLRSAVPSRPASPATSAATSSRWRANRNFEAVNDLTVALRLQRCQKTAIWDWPGSGATADIESTRPSPSLSLSPSPRPRPSPSPSPSPRPSPSSSLAAALQLLQEGGILGGVVLLAVQHAVGAAAQHGEVALDLVCALLADLQRRVHQRVLVQDGRGVVPGPVQQLQAAEVLRQIRHLVEAEPDAAELAPGRCCPISSALRKALIGLNRRDIRAVTMALSGHGCFARHRYLLGKIRSEECPFCLSGVENAEHFICECPAFTQDRLTYLGPNPRPLRRFQARESLPARPLPKGYRASDSPPPGLSGGGPRCGRRHHRNSLRDTAAPAARGRQGSQISSGKPRSWLLNTISVSKLVSLRIAFGTFCSMLSEMSRNSIWVQRSTAAGKCTNLLLARWMLFNWVRSPISGGRLLNQLLLSARRSRFSSSPISPGTLARSFVSSRRMRSFFMPWNSGSSVSIIILRLLLPGAMEGARPRPPRKEVAINSVPSEALSTAALSSQPPIVRFPLLWAVSPLCSRCSVALLATAVRRAAARRVAAALFLLLLLLLLLLLAAAALPLAGHLLVGHFEQLQAGLLQLVGGSLDAGRGLLVFVRQPIAQAVDELLELVVLLLRQLAAELLHLGLGVVDDALGLVHHLYGLAALLVGRGVLLGVAH</sequence>
<evidence type="ECO:0000313" key="4">
    <source>
        <dbReference type="WBParaSite" id="maker-uti_cns_0015812-snap-gene-0.3-mRNA-1"/>
    </source>
</evidence>
<feature type="compositionally biased region" description="Low complexity" evidence="1">
    <location>
        <begin position="677"/>
        <end position="697"/>
    </location>
</feature>
<proteinExistence type="predicted"/>
<feature type="compositionally biased region" description="Low complexity" evidence="1">
    <location>
        <begin position="774"/>
        <end position="783"/>
    </location>
</feature>
<keyword evidence="2" id="KW-1133">Transmembrane helix</keyword>
<feature type="compositionally biased region" description="Basic and acidic residues" evidence="1">
    <location>
        <begin position="698"/>
        <end position="711"/>
    </location>
</feature>
<feature type="compositionally biased region" description="Gly residues" evidence="1">
    <location>
        <begin position="268"/>
        <end position="282"/>
    </location>
</feature>
<keyword evidence="2" id="KW-0812">Transmembrane</keyword>
<feature type="compositionally biased region" description="Basic residues" evidence="1">
    <location>
        <begin position="408"/>
        <end position="428"/>
    </location>
</feature>